<reference evidence="1 2" key="1">
    <citation type="submission" date="2019-12" db="EMBL/GenBank/DDBJ databases">
        <title>Halocatena pleomorpha gen. nov. sp. nov., an extremely halophilic archaeon of family Halobacteriaceae isolated from saltpan soil.</title>
        <authorList>
            <person name="Pal Y."/>
            <person name="Verma A."/>
            <person name="Krishnamurthi S."/>
            <person name="Kumar P."/>
        </authorList>
    </citation>
    <scope>NUCLEOTIDE SEQUENCE [LARGE SCALE GENOMIC DNA]</scope>
    <source>
        <strain evidence="1 2">JCM 16495</strain>
    </source>
</reference>
<comment type="caution">
    <text evidence="1">The sequence shown here is derived from an EMBL/GenBank/DDBJ whole genome shotgun (WGS) entry which is preliminary data.</text>
</comment>
<protein>
    <submittedName>
        <fullName evidence="1">Uncharacterized protein</fullName>
    </submittedName>
</protein>
<dbReference type="RefSeq" id="WP_158202853.1">
    <property type="nucleotide sequence ID" value="NZ_WSZK01000004.1"/>
</dbReference>
<evidence type="ECO:0000313" key="1">
    <source>
        <dbReference type="EMBL" id="MWG33119.1"/>
    </source>
</evidence>
<accession>A0A6B0GI59</accession>
<gene>
    <name evidence="1" type="ORF">GQS65_01215</name>
</gene>
<organism evidence="1 2">
    <name type="scientific">Halomarina oriensis</name>
    <dbReference type="NCBI Taxonomy" id="671145"/>
    <lineage>
        <taxon>Archaea</taxon>
        <taxon>Methanobacteriati</taxon>
        <taxon>Methanobacteriota</taxon>
        <taxon>Stenosarchaea group</taxon>
        <taxon>Halobacteria</taxon>
        <taxon>Halobacteriales</taxon>
        <taxon>Natronomonadaceae</taxon>
        <taxon>Halomarina</taxon>
    </lineage>
</organism>
<name>A0A6B0GI59_9EURY</name>
<dbReference type="EMBL" id="WSZK01000004">
    <property type="protein sequence ID" value="MWG33119.1"/>
    <property type="molecule type" value="Genomic_DNA"/>
</dbReference>
<sequence>MAFVESFYVTLDTDAELVGHVEAPRSRLPLIARLLATENARLTTDAGRPRVVADGGTEPVATAAIRPA</sequence>
<evidence type="ECO:0000313" key="2">
    <source>
        <dbReference type="Proteomes" id="UP000451471"/>
    </source>
</evidence>
<dbReference type="Proteomes" id="UP000451471">
    <property type="component" value="Unassembled WGS sequence"/>
</dbReference>
<dbReference type="AlphaFoldDB" id="A0A6B0GI59"/>
<keyword evidence="2" id="KW-1185">Reference proteome</keyword>
<proteinExistence type="predicted"/>